<keyword evidence="3 8" id="KW-0732">Signal</keyword>
<evidence type="ECO:0000256" key="1">
    <source>
        <dbReference type="ARBA" id="ARBA00004418"/>
    </source>
</evidence>
<dbReference type="PANTHER" id="PTHR30251">
    <property type="entry name" value="PILUS ASSEMBLY CHAPERONE"/>
    <property type="match status" value="1"/>
</dbReference>
<dbReference type="InterPro" id="IPR050643">
    <property type="entry name" value="Periplasmic_pilus_chap"/>
</dbReference>
<dbReference type="InterPro" id="IPR001829">
    <property type="entry name" value="Pili_assmbl_chaperone_bac"/>
</dbReference>
<name>A0A731VDI8_SALET</name>
<dbReference type="AlphaFoldDB" id="A0A731VDI8"/>
<evidence type="ECO:0000259" key="9">
    <source>
        <dbReference type="Pfam" id="PF00345"/>
    </source>
</evidence>
<dbReference type="PANTHER" id="PTHR30251:SF9">
    <property type="entry name" value="CHAPERONE PROTEIN CAF1M"/>
    <property type="match status" value="1"/>
</dbReference>
<feature type="domain" description="Pili assembly chaperone C-terminal" evidence="10">
    <location>
        <begin position="187"/>
        <end position="242"/>
    </location>
</feature>
<dbReference type="GO" id="GO:0030288">
    <property type="term" value="C:outer membrane-bounded periplasmic space"/>
    <property type="evidence" value="ECO:0007669"/>
    <property type="project" value="InterPro"/>
</dbReference>
<feature type="signal peptide" evidence="8">
    <location>
        <begin position="1"/>
        <end position="20"/>
    </location>
</feature>
<dbReference type="PRINTS" id="PR00969">
    <property type="entry name" value="CHAPERONPILI"/>
</dbReference>
<evidence type="ECO:0000256" key="8">
    <source>
        <dbReference type="SAM" id="SignalP"/>
    </source>
</evidence>
<dbReference type="InterPro" id="IPR013783">
    <property type="entry name" value="Ig-like_fold"/>
</dbReference>
<evidence type="ECO:0000256" key="6">
    <source>
        <dbReference type="ARBA" id="ARBA00023319"/>
    </source>
</evidence>
<dbReference type="InterPro" id="IPR016147">
    <property type="entry name" value="Pili_assmbl_chaperone_N"/>
</dbReference>
<dbReference type="EMBL" id="DAASBC010000027">
    <property type="protein sequence ID" value="HAE4780591.1"/>
    <property type="molecule type" value="Genomic_DNA"/>
</dbReference>
<comment type="similarity">
    <text evidence="2 7">Belongs to the periplasmic pilus chaperone family.</text>
</comment>
<evidence type="ECO:0000256" key="4">
    <source>
        <dbReference type="ARBA" id="ARBA00022764"/>
    </source>
</evidence>
<evidence type="ECO:0000256" key="3">
    <source>
        <dbReference type="ARBA" id="ARBA00022729"/>
    </source>
</evidence>
<gene>
    <name evidence="11" type="ORF">G4H16_004309</name>
</gene>
<keyword evidence="5 7" id="KW-0143">Chaperone</keyword>
<dbReference type="Gene3D" id="2.60.40.10">
    <property type="entry name" value="Immunoglobulins"/>
    <property type="match status" value="2"/>
</dbReference>
<dbReference type="GO" id="GO:0071555">
    <property type="term" value="P:cell wall organization"/>
    <property type="evidence" value="ECO:0007669"/>
    <property type="project" value="InterPro"/>
</dbReference>
<dbReference type="PROSITE" id="PS00635">
    <property type="entry name" value="PILI_CHAPERONE"/>
    <property type="match status" value="1"/>
</dbReference>
<organism evidence="11">
    <name type="scientific">Salmonella enterica subsp. enterica serovar London</name>
    <dbReference type="NCBI Taxonomy" id="149390"/>
    <lineage>
        <taxon>Bacteria</taxon>
        <taxon>Pseudomonadati</taxon>
        <taxon>Pseudomonadota</taxon>
        <taxon>Gammaproteobacteria</taxon>
        <taxon>Enterobacterales</taxon>
        <taxon>Enterobacteriaceae</taxon>
        <taxon>Salmonella</taxon>
    </lineage>
</organism>
<evidence type="ECO:0000256" key="7">
    <source>
        <dbReference type="RuleBase" id="RU003918"/>
    </source>
</evidence>
<reference evidence="11" key="2">
    <citation type="submission" date="2018-07" db="EMBL/GenBank/DDBJ databases">
        <authorList>
            <consortium name="NCBI Pathogen Detection Project"/>
        </authorList>
    </citation>
    <scope>NUCLEOTIDE SEQUENCE</scope>
    <source>
        <strain evidence="11">M152</strain>
    </source>
</reference>
<feature type="domain" description="Pili assembly chaperone N-terminal" evidence="9">
    <location>
        <begin position="34"/>
        <end position="163"/>
    </location>
</feature>
<feature type="chain" id="PRO_5027661985" evidence="8">
    <location>
        <begin position="21"/>
        <end position="250"/>
    </location>
</feature>
<proteinExistence type="inferred from homology"/>
<dbReference type="InterPro" id="IPR008962">
    <property type="entry name" value="PapD-like_sf"/>
</dbReference>
<comment type="subcellular location">
    <subcellularLocation>
        <location evidence="1 7">Periplasm</location>
    </subcellularLocation>
</comment>
<evidence type="ECO:0000256" key="2">
    <source>
        <dbReference type="ARBA" id="ARBA00007399"/>
    </source>
</evidence>
<evidence type="ECO:0000256" key="5">
    <source>
        <dbReference type="ARBA" id="ARBA00023186"/>
    </source>
</evidence>
<dbReference type="InterPro" id="IPR016148">
    <property type="entry name" value="Pili_assmbl_chaperone_C"/>
</dbReference>
<dbReference type="SUPFAM" id="SSF49584">
    <property type="entry name" value="Periplasmic chaperone C-domain"/>
    <property type="match status" value="1"/>
</dbReference>
<dbReference type="InterPro" id="IPR036316">
    <property type="entry name" value="Pili_assmbl_chap_C_dom_sf"/>
</dbReference>
<dbReference type="Pfam" id="PF02753">
    <property type="entry name" value="PapD_C"/>
    <property type="match status" value="1"/>
</dbReference>
<protein>
    <submittedName>
        <fullName evidence="11">Molecular chaperone</fullName>
    </submittedName>
</protein>
<dbReference type="SUPFAM" id="SSF49354">
    <property type="entry name" value="PapD-like"/>
    <property type="match status" value="1"/>
</dbReference>
<keyword evidence="4" id="KW-0574">Periplasm</keyword>
<dbReference type="Pfam" id="PF00345">
    <property type="entry name" value="PapD_N"/>
    <property type="match status" value="1"/>
</dbReference>
<keyword evidence="6" id="KW-0393">Immunoglobulin domain</keyword>
<comment type="caution">
    <text evidence="11">The sequence shown here is derived from an EMBL/GenBank/DDBJ whole genome shotgun (WGS) entry which is preliminary data.</text>
</comment>
<sequence>MKKRKIIFLFTLISSFNAVAATNDLSTNTTKYTVNVGVSRLVYNLDSNGSIFWVSNKQDYPMLVRSRILTEDHKIDKDFIVTPPLFRLSPKAENALQIVRIGGNFPNNKESLAWLCVKGIPPKEDDLWSSEKDKKSADKKSVILNINMSIETCVKMFIRPKSLSGTSTDYAANVKWKVEDGSLIAYNNSPFFINLTNVKLDGKKITPDYIPPMSHKKIETKSKVTNGMTVSWQAINDYGGDTKLFSTKVN</sequence>
<evidence type="ECO:0000259" key="10">
    <source>
        <dbReference type="Pfam" id="PF02753"/>
    </source>
</evidence>
<evidence type="ECO:0000313" key="11">
    <source>
        <dbReference type="EMBL" id="HAE4780591.1"/>
    </source>
</evidence>
<reference evidence="11" key="1">
    <citation type="journal article" date="2018" name="Genome Biol.">
        <title>SKESA: strategic k-mer extension for scrupulous assemblies.</title>
        <authorList>
            <person name="Souvorov A."/>
            <person name="Agarwala R."/>
            <person name="Lipman D.J."/>
        </authorList>
    </citation>
    <scope>NUCLEOTIDE SEQUENCE</scope>
    <source>
        <strain evidence="11">M152</strain>
    </source>
</reference>
<accession>A0A731VDI8</accession>
<dbReference type="InterPro" id="IPR018046">
    <property type="entry name" value="Pili_assmbl_chaperone_CS"/>
</dbReference>